<keyword evidence="3" id="KW-1185">Reference proteome</keyword>
<comment type="caution">
    <text evidence="2">The sequence shown here is derived from an EMBL/GenBank/DDBJ whole genome shotgun (WGS) entry which is preliminary data.</text>
</comment>
<dbReference type="STRING" id="1763537.ULVI_00520"/>
<evidence type="ECO:0000313" key="2">
    <source>
        <dbReference type="EMBL" id="OAB81853.1"/>
    </source>
</evidence>
<dbReference type="EMBL" id="LRXL01000001">
    <property type="protein sequence ID" value="OAB81853.1"/>
    <property type="molecule type" value="Genomic_DNA"/>
</dbReference>
<accession>A0A167KG03</accession>
<protein>
    <recommendedName>
        <fullName evidence="1">FAD-dependent urate hydroxylase HpyO/Asp monooxygenase CreE-like FAD/NAD(P)-binding domain-containing protein</fullName>
    </recommendedName>
</protein>
<dbReference type="PANTHER" id="PTHR40254">
    <property type="entry name" value="BLR0577 PROTEIN"/>
    <property type="match status" value="1"/>
</dbReference>
<dbReference type="InterPro" id="IPR036188">
    <property type="entry name" value="FAD/NAD-bd_sf"/>
</dbReference>
<dbReference type="Proteomes" id="UP000077013">
    <property type="component" value="Unassembled WGS sequence"/>
</dbReference>
<proteinExistence type="predicted"/>
<feature type="domain" description="FAD-dependent urate hydroxylase HpyO/Asp monooxygenase CreE-like FAD/NAD(P)-binding" evidence="1">
    <location>
        <begin position="10"/>
        <end position="179"/>
    </location>
</feature>
<dbReference type="Pfam" id="PF13454">
    <property type="entry name" value="NAD_binding_9"/>
    <property type="match status" value="1"/>
</dbReference>
<dbReference type="InterPro" id="IPR038732">
    <property type="entry name" value="HpyO/CreE_NAD-binding"/>
</dbReference>
<organism evidence="2 3">
    <name type="scientific">Cochleicola gelatinilyticus</name>
    <dbReference type="NCBI Taxonomy" id="1763537"/>
    <lineage>
        <taxon>Bacteria</taxon>
        <taxon>Pseudomonadati</taxon>
        <taxon>Bacteroidota</taxon>
        <taxon>Flavobacteriia</taxon>
        <taxon>Flavobacteriales</taxon>
        <taxon>Flavobacteriaceae</taxon>
        <taxon>Cochleicola</taxon>
    </lineage>
</organism>
<gene>
    <name evidence="2" type="ORF">ULVI_00520</name>
</gene>
<dbReference type="AlphaFoldDB" id="A0A167KG03"/>
<dbReference type="InterPro" id="IPR052189">
    <property type="entry name" value="L-asp_N-monooxygenase_NS-form"/>
</dbReference>
<name>A0A167KG03_9FLAO</name>
<sequence length="576" mass="64347">MKPLQTQHIAIVGCGPRGLASLEFLMKHVALHTKKPIISIHMFDSEPYPGAGNVWHPEQAATNRLNSSDRSLQKMEGRSSITFSTFEIPAFPSFIEWMQTNHQHTLDDELDAFLPRKLMGSYLHLRYQSIANVLIQHNLLTVITSEVKDLQYRAPHFMITDSDGNEYSCEECLLTVGHQPVFDSEEIKTWKWHDEVSEATFIAHPYYNEIQKQIDKEDRVGIRGFGLAMIDVVRMLTVGRGGFFSETNDPLVLTYTPSEASVSKIVAFSLDGLPLVPKPVGYHVDRYFIPSEAQQGIFEKDLENLLKKVNENEVVDVLLKIVSNIAAEHYLKHPTVHATTPLEIIETSCVAWLKDPTTSHELILTTHMPPVAYMKAVASMALGNRAITLDYCIGNVWRHLQPILYRVLSHSTLSPSIMETLIDIDENTKRYSFGPPVASTLELIALAEAGILDLRFVNDPKITCEPSGWKLVANEEETRINCMVNSVLAPPQLKKNCSDLLVGLQNDGILQSVTPKLGAKTYKDGTVRTKAVSESLRLSVLGRNSLGSVIGVDSIRECFGERVEAWAKGAAERLYG</sequence>
<dbReference type="PANTHER" id="PTHR40254:SF1">
    <property type="entry name" value="BLR0577 PROTEIN"/>
    <property type="match status" value="1"/>
</dbReference>
<reference evidence="2 3" key="1">
    <citation type="submission" date="2016-02" db="EMBL/GenBank/DDBJ databases">
        <title>Ulvibacter sp. LPB0005, isolated from Thais luteostoma.</title>
        <authorList>
            <person name="Shin S.-K."/>
            <person name="Yi H."/>
        </authorList>
    </citation>
    <scope>NUCLEOTIDE SEQUENCE [LARGE SCALE GENOMIC DNA]</scope>
    <source>
        <strain evidence="2 3">LPB0005</strain>
    </source>
</reference>
<dbReference type="RefSeq" id="WP_068588264.1">
    <property type="nucleotide sequence ID" value="NZ_LRXL01000001.1"/>
</dbReference>
<dbReference type="SUPFAM" id="SSF51905">
    <property type="entry name" value="FAD/NAD(P)-binding domain"/>
    <property type="match status" value="1"/>
</dbReference>
<evidence type="ECO:0000313" key="3">
    <source>
        <dbReference type="Proteomes" id="UP000077013"/>
    </source>
</evidence>
<dbReference type="OrthoDB" id="6309046at2"/>
<evidence type="ECO:0000259" key="1">
    <source>
        <dbReference type="Pfam" id="PF13454"/>
    </source>
</evidence>